<organism evidence="2 3">
    <name type="scientific">Polaribacter porphyrae</name>
    <dbReference type="NCBI Taxonomy" id="1137780"/>
    <lineage>
        <taxon>Bacteria</taxon>
        <taxon>Pseudomonadati</taxon>
        <taxon>Bacteroidota</taxon>
        <taxon>Flavobacteriia</taxon>
        <taxon>Flavobacteriales</taxon>
        <taxon>Flavobacteriaceae</taxon>
    </lineage>
</organism>
<proteinExistence type="predicted"/>
<keyword evidence="1" id="KW-0732">Signal</keyword>
<sequence>MKKIILITILSVFSLGFASTNHINDYNSKIEKINIVNKYNKVDEKKDCTVRLNFTLEDGTKIEGEITFLDVTWWQCTKMQLAAWWERNF</sequence>
<comment type="caution">
    <text evidence="2">The sequence shown here is derived from an EMBL/GenBank/DDBJ whole genome shotgun (WGS) entry which is preliminary data.</text>
</comment>
<evidence type="ECO:0008006" key="4">
    <source>
        <dbReference type="Google" id="ProtNLM"/>
    </source>
</evidence>
<dbReference type="Proteomes" id="UP000238882">
    <property type="component" value="Unassembled WGS sequence"/>
</dbReference>
<feature type="signal peptide" evidence="1">
    <location>
        <begin position="1"/>
        <end position="18"/>
    </location>
</feature>
<protein>
    <recommendedName>
        <fullName evidence="4">PLAT domain-containing protein</fullName>
    </recommendedName>
</protein>
<name>A0A2S7WPG3_9FLAO</name>
<dbReference type="RefSeq" id="WP_105016071.1">
    <property type="nucleotide sequence ID" value="NZ_MSCN01000001.1"/>
</dbReference>
<reference evidence="2 3" key="1">
    <citation type="submission" date="2016-12" db="EMBL/GenBank/DDBJ databases">
        <title>Trade-off between light-utilization and light-protection in marine flavobacteria.</title>
        <authorList>
            <person name="Kumagai Y."/>
            <person name="Yoshizawa S."/>
            <person name="Kogure K."/>
            <person name="Iwasaki W."/>
        </authorList>
    </citation>
    <scope>NUCLEOTIDE SEQUENCE [LARGE SCALE GENOMIC DNA]</scope>
    <source>
        <strain evidence="2 3">NBRC 108759</strain>
    </source>
</reference>
<gene>
    <name evidence="2" type="ORF">BTO18_09955</name>
</gene>
<evidence type="ECO:0000313" key="3">
    <source>
        <dbReference type="Proteomes" id="UP000238882"/>
    </source>
</evidence>
<dbReference type="EMBL" id="MSCN01000001">
    <property type="protein sequence ID" value="PQJ79474.1"/>
    <property type="molecule type" value="Genomic_DNA"/>
</dbReference>
<evidence type="ECO:0000256" key="1">
    <source>
        <dbReference type="SAM" id="SignalP"/>
    </source>
</evidence>
<dbReference type="AlphaFoldDB" id="A0A2S7WPG3"/>
<keyword evidence="3" id="KW-1185">Reference proteome</keyword>
<evidence type="ECO:0000313" key="2">
    <source>
        <dbReference type="EMBL" id="PQJ79474.1"/>
    </source>
</evidence>
<accession>A0A2S7WPG3</accession>
<feature type="chain" id="PRO_5015577932" description="PLAT domain-containing protein" evidence="1">
    <location>
        <begin position="19"/>
        <end position="89"/>
    </location>
</feature>